<dbReference type="HOGENOM" id="CLU_608093_0_0_14"/>
<keyword evidence="4" id="KW-0233">DNA recombination</keyword>
<comment type="function">
    <text evidence="1">Involved in DNA recombination.</text>
</comment>
<feature type="transmembrane region" description="Helical" evidence="6">
    <location>
        <begin position="6"/>
        <end position="28"/>
    </location>
</feature>
<gene>
    <name evidence="7" type="ordered locus">MYPU_4640</name>
</gene>
<dbReference type="GO" id="GO:0006310">
    <property type="term" value="P:DNA recombination"/>
    <property type="evidence" value="ECO:0007669"/>
    <property type="project" value="UniProtKB-KW"/>
</dbReference>
<keyword evidence="3 5" id="KW-0175">Coiled coil</keyword>
<evidence type="ECO:0000256" key="5">
    <source>
        <dbReference type="SAM" id="Coils"/>
    </source>
</evidence>
<protein>
    <recommendedName>
        <fullName evidence="9">DNA recombination protein RmuC</fullName>
    </recommendedName>
</protein>
<keyword evidence="6" id="KW-0812">Transmembrane</keyword>
<dbReference type="PIR" id="H90569">
    <property type="entry name" value="H90569"/>
</dbReference>
<dbReference type="AlphaFoldDB" id="Q98QA2"/>
<dbReference type="BioCyc" id="MPUL272635:G1GT6-468-MONOMER"/>
<dbReference type="RefSeq" id="WP_010925265.1">
    <property type="nucleotide sequence ID" value="NC_002771.1"/>
</dbReference>
<keyword evidence="6" id="KW-0472">Membrane</keyword>
<evidence type="ECO:0000256" key="4">
    <source>
        <dbReference type="ARBA" id="ARBA00023172"/>
    </source>
</evidence>
<evidence type="ECO:0000313" key="7">
    <source>
        <dbReference type="EMBL" id="CAC13637.1"/>
    </source>
</evidence>
<dbReference type="PANTHER" id="PTHR30563">
    <property type="entry name" value="DNA RECOMBINATION PROTEIN RMUC"/>
    <property type="match status" value="1"/>
</dbReference>
<evidence type="ECO:0008006" key="9">
    <source>
        <dbReference type="Google" id="ProtNLM"/>
    </source>
</evidence>
<dbReference type="eggNOG" id="COG1322">
    <property type="taxonomic scope" value="Bacteria"/>
</dbReference>
<organism evidence="8">
    <name type="scientific">Mycoplasmopsis pulmonis (strain UAB CTIP)</name>
    <name type="common">Mycoplasma pulmonis</name>
    <dbReference type="NCBI Taxonomy" id="272635"/>
    <lineage>
        <taxon>Bacteria</taxon>
        <taxon>Bacillati</taxon>
        <taxon>Mycoplasmatota</taxon>
        <taxon>Mycoplasmoidales</taxon>
        <taxon>Metamycoplasmataceae</taxon>
        <taxon>Mycoplasmopsis</taxon>
    </lineage>
</organism>
<reference evidence="7 8" key="1">
    <citation type="journal article" date="2001" name="Nucleic Acids Res.">
        <title>The complete genome sequence of the murine respiratory pathogen Mycoplasma pulmonis.</title>
        <authorList>
            <person name="Chambaud I."/>
            <person name="Heilig R."/>
            <person name="Ferris S."/>
            <person name="Barbe V."/>
            <person name="Samson D."/>
            <person name="Galisson F."/>
            <person name="Moszer I."/>
            <person name="Dybvig K."/>
            <person name="Wroblewski H."/>
            <person name="Viari A."/>
            <person name="Rocha E.P.C."/>
            <person name="Blanchard A."/>
        </authorList>
    </citation>
    <scope>NUCLEOTIDE SEQUENCE [LARGE SCALE GENOMIC DNA]</scope>
    <source>
        <strain evidence="7 8">UAB CTIP</strain>
    </source>
</reference>
<feature type="coiled-coil region" evidence="5">
    <location>
        <begin position="384"/>
        <end position="421"/>
    </location>
</feature>
<evidence type="ECO:0000256" key="1">
    <source>
        <dbReference type="ARBA" id="ARBA00003416"/>
    </source>
</evidence>
<dbReference type="PANTHER" id="PTHR30563:SF0">
    <property type="entry name" value="DNA RECOMBINATION PROTEIN RMUC"/>
    <property type="match status" value="1"/>
</dbReference>
<dbReference type="EMBL" id="AL445564">
    <property type="protein sequence ID" value="CAC13637.1"/>
    <property type="molecule type" value="Genomic_DNA"/>
</dbReference>
<keyword evidence="6" id="KW-1133">Transmembrane helix</keyword>
<accession>Q98QA2</accession>
<sequence length="450" mass="52363">MEKAILVILIILLISVITFFITWLVLFFKKQNLKNPSIDEKLVEKEMQKIKILLLDEVKSQFEKFENSTLDNFNIATEKIKTELDENQPNSLKSTMTQKINDLNNQLWITQNETLNKISLEKTEELKNIREENNKSLNTLKEEVIKQIDLIKGTLDDELSKKLVQKIETSFEQAITTVQKLTENVNIIGALNKNILDMKAIFDNNKKFGTLGETLLEQILENYLPNANLVYSKQYKIKGETRVDFAIKVLNQRGNEVLLPIDSKFPATVFREYNENPSVENLKKLENSITERFKETKKYVVEDKTTTHAFLFFPSEAMYYFFITSPFRQKIMDKYKEVLPVSPSNVILYINHFNLFAKTHLIEKHLKEVKELFVSILKHHQSIQTKYENSKKQQKKSLESLEELGNEVKTINNQISDKANKIGFASEALKLESNSDQISIIKRDPITEEQ</sequence>
<dbReference type="Pfam" id="PF02646">
    <property type="entry name" value="RmuC"/>
    <property type="match status" value="1"/>
</dbReference>
<feature type="coiled-coil region" evidence="5">
    <location>
        <begin position="112"/>
        <end position="143"/>
    </location>
</feature>
<dbReference type="Proteomes" id="UP000000528">
    <property type="component" value="Chromosome"/>
</dbReference>
<evidence type="ECO:0000313" key="8">
    <source>
        <dbReference type="Proteomes" id="UP000000528"/>
    </source>
</evidence>
<evidence type="ECO:0000256" key="6">
    <source>
        <dbReference type="SAM" id="Phobius"/>
    </source>
</evidence>
<proteinExistence type="inferred from homology"/>
<keyword evidence="8" id="KW-1185">Reference proteome</keyword>
<evidence type="ECO:0000256" key="2">
    <source>
        <dbReference type="ARBA" id="ARBA00009840"/>
    </source>
</evidence>
<dbReference type="KEGG" id="mpu:MYPU_4640"/>
<evidence type="ECO:0000256" key="3">
    <source>
        <dbReference type="ARBA" id="ARBA00023054"/>
    </source>
</evidence>
<name>Q98QA2_MYCPU</name>
<comment type="similarity">
    <text evidence="2">Belongs to the RmuC family.</text>
</comment>
<dbReference type="STRING" id="272635.gene:17577065"/>
<dbReference type="InterPro" id="IPR003798">
    <property type="entry name" value="DNA_recombination_RmuC"/>
</dbReference>